<evidence type="ECO:0000259" key="1">
    <source>
        <dbReference type="Pfam" id="PF04324"/>
    </source>
</evidence>
<name>A0A3B0XC73_9ZZZZ</name>
<dbReference type="EMBL" id="UOFJ01000021">
    <property type="protein sequence ID" value="VAW61022.1"/>
    <property type="molecule type" value="Genomic_DNA"/>
</dbReference>
<dbReference type="AlphaFoldDB" id="A0A3B0XC73"/>
<proteinExistence type="predicted"/>
<dbReference type="Gene3D" id="1.10.10.1100">
    <property type="entry name" value="BFD-like [2Fe-2S]-binding domain"/>
    <property type="match status" value="1"/>
</dbReference>
<dbReference type="Pfam" id="PF04324">
    <property type="entry name" value="Fer2_BFD"/>
    <property type="match status" value="1"/>
</dbReference>
<feature type="domain" description="BFD-like [2Fe-2S]-binding" evidence="1">
    <location>
        <begin position="26"/>
        <end position="72"/>
    </location>
</feature>
<accession>A0A3B0XC73</accession>
<gene>
    <name evidence="2" type="ORF">MNBD_GAMMA10-504</name>
</gene>
<evidence type="ECO:0000313" key="2">
    <source>
        <dbReference type="EMBL" id="VAW61022.1"/>
    </source>
</evidence>
<sequence>MDIDPVENTLDKLPAILKKDLHKNLCTCNEVRRIDIIKAIVDGATTVAQVKKQTYATMGSGCCVQQVERLIKCICSSEINPED</sequence>
<dbReference type="InterPro" id="IPR007419">
    <property type="entry name" value="BFD-like_2Fe2S-bd_dom"/>
</dbReference>
<protein>
    <recommendedName>
        <fullName evidence="1">BFD-like [2Fe-2S]-binding domain-containing protein</fullName>
    </recommendedName>
</protein>
<reference evidence="2" key="1">
    <citation type="submission" date="2018-06" db="EMBL/GenBank/DDBJ databases">
        <authorList>
            <person name="Zhirakovskaya E."/>
        </authorList>
    </citation>
    <scope>NUCLEOTIDE SEQUENCE</scope>
</reference>
<dbReference type="InterPro" id="IPR041854">
    <property type="entry name" value="BFD-like_2Fe2S-bd_dom_sf"/>
</dbReference>
<organism evidence="2">
    <name type="scientific">hydrothermal vent metagenome</name>
    <dbReference type="NCBI Taxonomy" id="652676"/>
    <lineage>
        <taxon>unclassified sequences</taxon>
        <taxon>metagenomes</taxon>
        <taxon>ecological metagenomes</taxon>
    </lineage>
</organism>